<evidence type="ECO:0000256" key="5">
    <source>
        <dbReference type="PROSITE-ProRule" id="PRU00042"/>
    </source>
</evidence>
<dbReference type="OMA" id="CLWHGCG"/>
<dbReference type="GeneID" id="110242169"/>
<dbReference type="PANTHER" id="PTHR23057">
    <property type="entry name" value="JUXTAPOSED WITH ANOTHER ZINC FINGER PROTEIN 1"/>
    <property type="match status" value="1"/>
</dbReference>
<keyword evidence="3 5" id="KW-0863">Zinc-finger</keyword>
<dbReference type="Pfam" id="PF00096">
    <property type="entry name" value="zf-C2H2"/>
    <property type="match status" value="1"/>
</dbReference>
<organism evidence="8 9">
    <name type="scientific">Exaiptasia diaphana</name>
    <name type="common">Tropical sea anemone</name>
    <name type="synonym">Aiptasia pulchella</name>
    <dbReference type="NCBI Taxonomy" id="2652724"/>
    <lineage>
        <taxon>Eukaryota</taxon>
        <taxon>Metazoa</taxon>
        <taxon>Cnidaria</taxon>
        <taxon>Anthozoa</taxon>
        <taxon>Hexacorallia</taxon>
        <taxon>Actiniaria</taxon>
        <taxon>Aiptasiidae</taxon>
        <taxon>Exaiptasia</taxon>
    </lineage>
</organism>
<dbReference type="PROSITE" id="PS50157">
    <property type="entry name" value="ZINC_FINGER_C2H2_2"/>
    <property type="match status" value="1"/>
</dbReference>
<evidence type="ECO:0000256" key="3">
    <source>
        <dbReference type="ARBA" id="ARBA00022771"/>
    </source>
</evidence>
<dbReference type="SUPFAM" id="SSF57667">
    <property type="entry name" value="beta-beta-alpha zinc fingers"/>
    <property type="match status" value="1"/>
</dbReference>
<dbReference type="GO" id="GO:0008270">
    <property type="term" value="F:zinc ion binding"/>
    <property type="evidence" value="ECO:0007669"/>
    <property type="project" value="UniProtKB-KW"/>
</dbReference>
<dbReference type="GO" id="GO:0005634">
    <property type="term" value="C:nucleus"/>
    <property type="evidence" value="ECO:0007669"/>
    <property type="project" value="TreeGrafter"/>
</dbReference>
<evidence type="ECO:0000259" key="7">
    <source>
        <dbReference type="PROSITE" id="PS50157"/>
    </source>
</evidence>
<dbReference type="InterPro" id="IPR051580">
    <property type="entry name" value="ZnF-Chromatin_assoc"/>
</dbReference>
<feature type="compositionally biased region" description="Polar residues" evidence="6">
    <location>
        <begin position="208"/>
        <end position="221"/>
    </location>
</feature>
<dbReference type="Proteomes" id="UP000887567">
    <property type="component" value="Unplaced"/>
</dbReference>
<protein>
    <recommendedName>
        <fullName evidence="7">C2H2-type domain-containing protein</fullName>
    </recommendedName>
</protein>
<dbReference type="RefSeq" id="XP_020903784.1">
    <property type="nucleotide sequence ID" value="XM_021048125.2"/>
</dbReference>
<keyword evidence="1" id="KW-0479">Metal-binding</keyword>
<evidence type="ECO:0000313" key="9">
    <source>
        <dbReference type="Proteomes" id="UP000887567"/>
    </source>
</evidence>
<dbReference type="PANTHER" id="PTHR23057:SF0">
    <property type="entry name" value="JUXTAPOSED WITH ANOTHER ZINC FINGER PROTEIN 1"/>
    <property type="match status" value="1"/>
</dbReference>
<feature type="region of interest" description="Disordered" evidence="6">
    <location>
        <begin position="69"/>
        <end position="129"/>
    </location>
</feature>
<reference evidence="8" key="1">
    <citation type="submission" date="2022-11" db="UniProtKB">
        <authorList>
            <consortium name="EnsemblMetazoa"/>
        </authorList>
    </citation>
    <scope>IDENTIFICATION</scope>
</reference>
<dbReference type="EnsemblMetazoa" id="XM_021048125.2">
    <property type="protein sequence ID" value="XP_020903784.1"/>
    <property type="gene ID" value="LOC110242169"/>
</dbReference>
<evidence type="ECO:0000256" key="2">
    <source>
        <dbReference type="ARBA" id="ARBA00022737"/>
    </source>
</evidence>
<evidence type="ECO:0000313" key="8">
    <source>
        <dbReference type="EnsemblMetazoa" id="XP_020903784.1"/>
    </source>
</evidence>
<dbReference type="SMART" id="SM00355">
    <property type="entry name" value="ZnF_C2H2"/>
    <property type="match status" value="3"/>
</dbReference>
<keyword evidence="4" id="KW-0862">Zinc</keyword>
<dbReference type="InterPro" id="IPR013087">
    <property type="entry name" value="Znf_C2H2_type"/>
</dbReference>
<keyword evidence="9" id="KW-1185">Reference proteome</keyword>
<dbReference type="PROSITE" id="PS00028">
    <property type="entry name" value="ZINC_FINGER_C2H2_1"/>
    <property type="match status" value="2"/>
</dbReference>
<keyword evidence="2" id="KW-0677">Repeat</keyword>
<dbReference type="KEGG" id="epa:110242169"/>
<evidence type="ECO:0000256" key="1">
    <source>
        <dbReference type="ARBA" id="ARBA00022723"/>
    </source>
</evidence>
<dbReference type="Gene3D" id="3.30.160.60">
    <property type="entry name" value="Classic Zinc Finger"/>
    <property type="match status" value="2"/>
</dbReference>
<evidence type="ECO:0000256" key="6">
    <source>
        <dbReference type="SAM" id="MobiDB-lite"/>
    </source>
</evidence>
<sequence>MAAFYRYSCLWHGCGKQCGSLLDLIDHIELVHIEKDQRILEKQESSSPAALPLSYINCFFTEAARRAQQKEHEQINDTSTPNTEHTIKKKRPTSPKMTFHTIGNSEAFDIGDEDGNMSDKSDESWSSDQSFPSDFILNAQVVAVDGGEGKRYVCPVAGCGKRYKNVNGIKYHAKNGHKIHKKGEHKEKKAHKCHCGKSYKSPSGLRNHMQSQHSSFTTLPH</sequence>
<proteinExistence type="predicted"/>
<dbReference type="AlphaFoldDB" id="A0A913XFY1"/>
<feature type="region of interest" description="Disordered" evidence="6">
    <location>
        <begin position="201"/>
        <end position="221"/>
    </location>
</feature>
<accession>A0A913XFY1</accession>
<evidence type="ECO:0000256" key="4">
    <source>
        <dbReference type="ARBA" id="ARBA00022833"/>
    </source>
</evidence>
<dbReference type="InterPro" id="IPR036236">
    <property type="entry name" value="Znf_C2H2_sf"/>
</dbReference>
<feature type="domain" description="C2H2-type" evidence="7">
    <location>
        <begin position="152"/>
        <end position="182"/>
    </location>
</feature>
<dbReference type="OrthoDB" id="3269380at2759"/>
<name>A0A913XFY1_EXADI</name>